<dbReference type="Proteomes" id="UP000299102">
    <property type="component" value="Unassembled WGS sequence"/>
</dbReference>
<evidence type="ECO:0000313" key="2">
    <source>
        <dbReference type="Proteomes" id="UP000299102"/>
    </source>
</evidence>
<keyword evidence="2" id="KW-1185">Reference proteome</keyword>
<protein>
    <submittedName>
        <fullName evidence="1">Uncharacterized protein</fullName>
    </submittedName>
</protein>
<proteinExistence type="predicted"/>
<reference evidence="1 2" key="1">
    <citation type="journal article" date="2019" name="Commun. Biol.">
        <title>The bagworm genome reveals a unique fibroin gene that provides high tensile strength.</title>
        <authorList>
            <person name="Kono N."/>
            <person name="Nakamura H."/>
            <person name="Ohtoshi R."/>
            <person name="Tomita M."/>
            <person name="Numata K."/>
            <person name="Arakawa K."/>
        </authorList>
    </citation>
    <scope>NUCLEOTIDE SEQUENCE [LARGE SCALE GENOMIC DNA]</scope>
</reference>
<organism evidence="1 2">
    <name type="scientific">Eumeta variegata</name>
    <name type="common">Bagworm moth</name>
    <name type="synonym">Eumeta japonica</name>
    <dbReference type="NCBI Taxonomy" id="151549"/>
    <lineage>
        <taxon>Eukaryota</taxon>
        <taxon>Metazoa</taxon>
        <taxon>Ecdysozoa</taxon>
        <taxon>Arthropoda</taxon>
        <taxon>Hexapoda</taxon>
        <taxon>Insecta</taxon>
        <taxon>Pterygota</taxon>
        <taxon>Neoptera</taxon>
        <taxon>Endopterygota</taxon>
        <taxon>Lepidoptera</taxon>
        <taxon>Glossata</taxon>
        <taxon>Ditrysia</taxon>
        <taxon>Tineoidea</taxon>
        <taxon>Psychidae</taxon>
        <taxon>Oiketicinae</taxon>
        <taxon>Eumeta</taxon>
    </lineage>
</organism>
<accession>A0A4C1WVE1</accession>
<dbReference type="AlphaFoldDB" id="A0A4C1WVE1"/>
<comment type="caution">
    <text evidence="1">The sequence shown here is derived from an EMBL/GenBank/DDBJ whole genome shotgun (WGS) entry which is preliminary data.</text>
</comment>
<evidence type="ECO:0000313" key="1">
    <source>
        <dbReference type="EMBL" id="GBP54209.1"/>
    </source>
</evidence>
<dbReference type="EMBL" id="BGZK01000641">
    <property type="protein sequence ID" value="GBP54209.1"/>
    <property type="molecule type" value="Genomic_DNA"/>
</dbReference>
<name>A0A4C1WVE1_EUMVA</name>
<gene>
    <name evidence="1" type="ORF">EVAR_43234_1</name>
</gene>
<sequence>MFYGRARRSILRAAKATVDRGLSVAGERLARVAGGFRFDFRSGIAPATLEHKAVQHTPPALPRSIDFSYCGRHTLCLLHEFASNLAPNQNGIICLPLTGKRSDWVKSSGSQVKTHPFKWLSNQSRELSMSSTNKCGSRRLDHDLVAASGRARRPRAPRAVEVIVLRQLRKL</sequence>